<evidence type="ECO:0000313" key="2">
    <source>
        <dbReference type="Proteomes" id="UP000251923"/>
    </source>
</evidence>
<dbReference type="AlphaFoldDB" id="A0A329P1H3"/>
<protein>
    <submittedName>
        <fullName evidence="1">Uncharacterized protein</fullName>
    </submittedName>
</protein>
<dbReference type="EMBL" id="QMHM01000049">
    <property type="protein sequence ID" value="RAV76580.1"/>
    <property type="molecule type" value="Genomic_DNA"/>
</dbReference>
<reference evidence="1 2" key="1">
    <citation type="submission" date="2018-04" db="EMBL/GenBank/DDBJ databases">
        <title>Aerococcus urinae genomes.</title>
        <authorList>
            <person name="Hilt E."/>
            <person name="Gilbert N.M."/>
            <person name="Thomas-White K."/>
            <person name="Putonti C."/>
            <person name="Lewis A.L."/>
            <person name="Visck K.L."/>
            <person name="Wolfe A.J."/>
        </authorList>
    </citation>
    <scope>NUCLEOTIDE SEQUENCE [LARGE SCALE GENOMIC DNA]</scope>
    <source>
        <strain evidence="1 2">UMB7480</strain>
    </source>
</reference>
<comment type="caution">
    <text evidence="1">The sequence shown here is derived from an EMBL/GenBank/DDBJ whole genome shotgun (WGS) entry which is preliminary data.</text>
</comment>
<accession>A0A329P1H3</accession>
<gene>
    <name evidence="1" type="ORF">DBT54_09710</name>
</gene>
<organism evidence="1 2">
    <name type="scientific">Aerococcus urinae</name>
    <dbReference type="NCBI Taxonomy" id="1376"/>
    <lineage>
        <taxon>Bacteria</taxon>
        <taxon>Bacillati</taxon>
        <taxon>Bacillota</taxon>
        <taxon>Bacilli</taxon>
        <taxon>Lactobacillales</taxon>
        <taxon>Aerococcaceae</taxon>
        <taxon>Aerococcus</taxon>
    </lineage>
</organism>
<evidence type="ECO:0000313" key="1">
    <source>
        <dbReference type="EMBL" id="RAV76580.1"/>
    </source>
</evidence>
<name>A0A329P1H3_9LACT</name>
<dbReference type="Proteomes" id="UP000251923">
    <property type="component" value="Unassembled WGS sequence"/>
</dbReference>
<proteinExistence type="predicted"/>
<sequence>MTLFTQDMIEDDENEAGIHLHNIVNAVQCWSVMQNRKTSVAEAALTFNTTPEIIRTAVEYGFWMSLECDEGENDPAKQFIGLDGE</sequence>